<dbReference type="EMBL" id="FXUL01000001">
    <property type="protein sequence ID" value="SMP45745.1"/>
    <property type="molecule type" value="Genomic_DNA"/>
</dbReference>
<keyword evidence="1" id="KW-0472">Membrane</keyword>
<feature type="transmembrane region" description="Helical" evidence="1">
    <location>
        <begin position="6"/>
        <end position="25"/>
    </location>
</feature>
<sequence length="85" mass="9470">MIASVIYGLCALTSLLSAVLLWRSYLRSRYRLLLWSALCFTGLTLSNVLLMLDKLIFPDVDLLPLRLAASLVALLPLIYGLITDD</sequence>
<protein>
    <recommendedName>
        <fullName evidence="4">GGDEF domain-containing protein</fullName>
    </recommendedName>
</protein>
<reference evidence="2 3" key="1">
    <citation type="submission" date="2017-05" db="EMBL/GenBank/DDBJ databases">
        <authorList>
            <person name="Varghese N."/>
            <person name="Submissions S."/>
        </authorList>
    </citation>
    <scope>NUCLEOTIDE SEQUENCE [LARGE SCALE GENOMIC DNA]</scope>
    <source>
        <strain evidence="2 3">DSM 26001</strain>
    </source>
</reference>
<comment type="caution">
    <text evidence="2">The sequence shown here is derived from an EMBL/GenBank/DDBJ whole genome shotgun (WGS) entry which is preliminary data.</text>
</comment>
<evidence type="ECO:0000256" key="1">
    <source>
        <dbReference type="SAM" id="Phobius"/>
    </source>
</evidence>
<accession>A0ABY1PTL6</accession>
<dbReference type="RefSeq" id="WP_283440698.1">
    <property type="nucleotide sequence ID" value="NZ_FXUL01000001.1"/>
</dbReference>
<gene>
    <name evidence="2" type="ORF">SAMN06295970_101555</name>
</gene>
<evidence type="ECO:0000313" key="3">
    <source>
        <dbReference type="Proteomes" id="UP001158049"/>
    </source>
</evidence>
<proteinExistence type="predicted"/>
<feature type="transmembrane region" description="Helical" evidence="1">
    <location>
        <begin position="32"/>
        <end position="52"/>
    </location>
</feature>
<organism evidence="2 3">
    <name type="scientific">Noviherbaspirillum suwonense</name>
    <dbReference type="NCBI Taxonomy" id="1224511"/>
    <lineage>
        <taxon>Bacteria</taxon>
        <taxon>Pseudomonadati</taxon>
        <taxon>Pseudomonadota</taxon>
        <taxon>Betaproteobacteria</taxon>
        <taxon>Burkholderiales</taxon>
        <taxon>Oxalobacteraceae</taxon>
        <taxon>Noviherbaspirillum</taxon>
    </lineage>
</organism>
<evidence type="ECO:0008006" key="4">
    <source>
        <dbReference type="Google" id="ProtNLM"/>
    </source>
</evidence>
<dbReference type="Pfam" id="PF19447">
    <property type="entry name" value="DUF5985"/>
    <property type="match status" value="1"/>
</dbReference>
<dbReference type="InterPro" id="IPR046027">
    <property type="entry name" value="DUF5985"/>
</dbReference>
<keyword evidence="1" id="KW-0812">Transmembrane</keyword>
<dbReference type="Proteomes" id="UP001158049">
    <property type="component" value="Unassembled WGS sequence"/>
</dbReference>
<keyword evidence="3" id="KW-1185">Reference proteome</keyword>
<keyword evidence="1" id="KW-1133">Transmembrane helix</keyword>
<feature type="transmembrane region" description="Helical" evidence="1">
    <location>
        <begin position="64"/>
        <end position="82"/>
    </location>
</feature>
<name>A0ABY1PTL6_9BURK</name>
<evidence type="ECO:0000313" key="2">
    <source>
        <dbReference type="EMBL" id="SMP45745.1"/>
    </source>
</evidence>